<dbReference type="Proteomes" id="UP001199355">
    <property type="component" value="Unassembled WGS sequence"/>
</dbReference>
<sequence>MAVTDRMELKTQKKEAALTVNELLYLIFFSVMLFSKGMGWYDGMRPYQLCLLIGMGCLGLKLILTKYTPWQLLAAAVFGVLGVLSWRCSAEKGMLTCVMMLIGMKDVRIKKVFQVGAVVWSSVFLYRILAFLIGWDKGILLVHKKLGAFIFRWSMGYPHPNVFHISYVILLAFLFYLLQQKGKKLFGWIVAALVGNVLIFIYSVSFTGFLLTGMYLMLVLYFELRSQFTKQEKVLMQCVLPVGLAFSLLAPLIPEENRFYEFMNRLMNTRLRLSKYFLTQEKITLFGQQFQLADKDLNMDNSYVFALMTYGAVVFVLLMIAYFFTIRNLVKENRRKELAITLGFLIAGISEPFLFNTSFKNVSLIFVGSYLLNEANPIRRQNTAWIGICTLGDRSLPKNAPAEKLEEKLLLGLKRIGAAAGEKKYLIAALTCVCAVIGGTAFGLTAQMPKEYLVPKSICDYSLQEVYYLDEEAVAKERANGSEVLYYMGEEIPMFRFSGVTVTVEWMRGMIGAAILTGAVGALLGTGIAEILEKGRKKSGQYE</sequence>
<accession>A0AAE3DMX0</accession>
<keyword evidence="3" id="KW-1185">Reference proteome</keyword>
<proteinExistence type="predicted"/>
<keyword evidence="1" id="KW-0472">Membrane</keyword>
<feature type="transmembrane region" description="Helical" evidence="1">
    <location>
        <begin position="70"/>
        <end position="90"/>
    </location>
</feature>
<feature type="transmembrane region" description="Helical" evidence="1">
    <location>
        <begin position="185"/>
        <end position="202"/>
    </location>
</feature>
<keyword evidence="1" id="KW-1133">Transmembrane helix</keyword>
<evidence type="ECO:0000313" key="3">
    <source>
        <dbReference type="Proteomes" id="UP001199355"/>
    </source>
</evidence>
<dbReference type="RefSeq" id="WP_308727695.1">
    <property type="nucleotide sequence ID" value="NZ_JAJEQF010000003.1"/>
</dbReference>
<evidence type="ECO:0000313" key="2">
    <source>
        <dbReference type="EMBL" id="MCC2166621.1"/>
    </source>
</evidence>
<feature type="transmembrane region" description="Helical" evidence="1">
    <location>
        <begin position="111"/>
        <end position="135"/>
    </location>
</feature>
<dbReference type="EMBL" id="JAJEQF010000003">
    <property type="protein sequence ID" value="MCC2166621.1"/>
    <property type="molecule type" value="Genomic_DNA"/>
</dbReference>
<feature type="transmembrane region" description="Helical" evidence="1">
    <location>
        <begin position="510"/>
        <end position="532"/>
    </location>
</feature>
<name>A0AAE3DMX0_9FIRM</name>
<evidence type="ECO:0000256" key="1">
    <source>
        <dbReference type="SAM" id="Phobius"/>
    </source>
</evidence>
<feature type="transmembrane region" description="Helical" evidence="1">
    <location>
        <begin position="208"/>
        <end position="224"/>
    </location>
</feature>
<gene>
    <name evidence="2" type="ORF">LKD45_02705</name>
</gene>
<feature type="transmembrane region" description="Helical" evidence="1">
    <location>
        <begin position="303"/>
        <end position="326"/>
    </location>
</feature>
<keyword evidence="1" id="KW-0812">Transmembrane</keyword>
<feature type="transmembrane region" description="Helical" evidence="1">
    <location>
        <begin position="161"/>
        <end position="178"/>
    </location>
</feature>
<protein>
    <submittedName>
        <fullName evidence="2">Uncharacterized protein</fullName>
    </submittedName>
</protein>
<comment type="caution">
    <text evidence="2">The sequence shown here is derived from an EMBL/GenBank/DDBJ whole genome shotgun (WGS) entry which is preliminary data.</text>
</comment>
<feature type="transmembrane region" description="Helical" evidence="1">
    <location>
        <begin position="234"/>
        <end position="253"/>
    </location>
</feature>
<dbReference type="AlphaFoldDB" id="A0AAE3DMX0"/>
<organism evidence="2 3">
    <name type="scientific">Gallintestinimicrobium propionicum</name>
    <dbReference type="NCBI Taxonomy" id="2981770"/>
    <lineage>
        <taxon>Bacteria</taxon>
        <taxon>Bacillati</taxon>
        <taxon>Bacillota</taxon>
        <taxon>Clostridia</taxon>
        <taxon>Lachnospirales</taxon>
        <taxon>Lachnospiraceae</taxon>
        <taxon>Gallintestinimicrobium</taxon>
    </lineage>
</organism>
<feature type="transmembrane region" description="Helical" evidence="1">
    <location>
        <begin position="425"/>
        <end position="446"/>
    </location>
</feature>
<feature type="transmembrane region" description="Helical" evidence="1">
    <location>
        <begin position="16"/>
        <end position="34"/>
    </location>
</feature>
<reference evidence="2 3" key="1">
    <citation type="submission" date="2021-10" db="EMBL/GenBank/DDBJ databases">
        <title>Anaerobic single-cell dispensing facilitates the cultivation of human gut bacteria.</title>
        <authorList>
            <person name="Afrizal A."/>
        </authorList>
    </citation>
    <scope>NUCLEOTIDE SEQUENCE [LARGE SCALE GENOMIC DNA]</scope>
    <source>
        <strain evidence="2 3">CLA-AA-H244</strain>
    </source>
</reference>